<feature type="domain" description="Exonuclease" evidence="1">
    <location>
        <begin position="1"/>
        <end position="176"/>
    </location>
</feature>
<dbReference type="SMART" id="SM00479">
    <property type="entry name" value="EXOIII"/>
    <property type="match status" value="1"/>
</dbReference>
<dbReference type="AlphaFoldDB" id="A0A4Q2UG13"/>
<dbReference type="GO" id="GO:0006259">
    <property type="term" value="P:DNA metabolic process"/>
    <property type="evidence" value="ECO:0007669"/>
    <property type="project" value="UniProtKB-ARBA"/>
</dbReference>
<dbReference type="Proteomes" id="UP000290407">
    <property type="component" value="Unassembled WGS sequence"/>
</dbReference>
<keyword evidence="2" id="KW-0540">Nuclease</keyword>
<dbReference type="EMBL" id="SBLB01000016">
    <property type="protein sequence ID" value="RYC66311.1"/>
    <property type="molecule type" value="Genomic_DNA"/>
</dbReference>
<evidence type="ECO:0000313" key="2">
    <source>
        <dbReference type="EMBL" id="RYC66311.1"/>
    </source>
</evidence>
<keyword evidence="3" id="KW-1185">Reference proteome</keyword>
<dbReference type="CDD" id="cd06127">
    <property type="entry name" value="DEDDh"/>
    <property type="match status" value="1"/>
</dbReference>
<dbReference type="InterPro" id="IPR012337">
    <property type="entry name" value="RNaseH-like_sf"/>
</dbReference>
<dbReference type="GO" id="GO:0003676">
    <property type="term" value="F:nucleic acid binding"/>
    <property type="evidence" value="ECO:0007669"/>
    <property type="project" value="InterPro"/>
</dbReference>
<keyword evidence="2" id="KW-0269">Exonuclease</keyword>
<keyword evidence="2" id="KW-0378">Hydrolase</keyword>
<dbReference type="RefSeq" id="WP_129606825.1">
    <property type="nucleotide sequence ID" value="NZ_SBLB01000016.1"/>
</dbReference>
<organism evidence="2 3">
    <name type="scientific">Spirosoma sordidisoli</name>
    <dbReference type="NCBI Taxonomy" id="2502893"/>
    <lineage>
        <taxon>Bacteria</taxon>
        <taxon>Pseudomonadati</taxon>
        <taxon>Bacteroidota</taxon>
        <taxon>Cytophagia</taxon>
        <taxon>Cytophagales</taxon>
        <taxon>Cytophagaceae</taxon>
        <taxon>Spirosoma</taxon>
    </lineage>
</organism>
<evidence type="ECO:0000313" key="3">
    <source>
        <dbReference type="Proteomes" id="UP000290407"/>
    </source>
</evidence>
<comment type="caution">
    <text evidence="2">The sequence shown here is derived from an EMBL/GenBank/DDBJ whole genome shotgun (WGS) entry which is preliminary data.</text>
</comment>
<dbReference type="Gene3D" id="3.30.420.10">
    <property type="entry name" value="Ribonuclease H-like superfamily/Ribonuclease H"/>
    <property type="match status" value="1"/>
</dbReference>
<protein>
    <submittedName>
        <fullName evidence="2">3'-5' exonuclease</fullName>
    </submittedName>
</protein>
<dbReference type="InterPro" id="IPR013520">
    <property type="entry name" value="Ribonucl_H"/>
</dbReference>
<evidence type="ECO:0000259" key="1">
    <source>
        <dbReference type="SMART" id="SM00479"/>
    </source>
</evidence>
<proteinExistence type="predicted"/>
<reference evidence="2 3" key="1">
    <citation type="submission" date="2019-01" db="EMBL/GenBank/DDBJ databases">
        <title>Spirosoma flava sp. nov., a propanil-degrading bacterium isolated from herbicide-contaminated soil.</title>
        <authorList>
            <person name="Zhang L."/>
            <person name="Jiang J.-D."/>
        </authorList>
    </citation>
    <scope>NUCLEOTIDE SEQUENCE [LARGE SCALE GENOMIC DNA]</scope>
    <source>
        <strain evidence="2 3">TY50</strain>
    </source>
</reference>
<name>A0A4Q2UG13_9BACT</name>
<dbReference type="GO" id="GO:0004527">
    <property type="term" value="F:exonuclease activity"/>
    <property type="evidence" value="ECO:0007669"/>
    <property type="project" value="UniProtKB-KW"/>
</dbReference>
<dbReference type="InterPro" id="IPR036397">
    <property type="entry name" value="RNaseH_sf"/>
</dbReference>
<sequence length="176" mass="19978">MLFLDVETTGVKPGVDEVLSLAIVDEQGGTLINQFFRPVLVRSWPRAQEQHGISPDFIFSQPLPSLFDLKPTLSALFFREKIVAYNADFDSGFLLPLFRHGPNWSAFDCCMSRYARHVGQPATKPYHRTGFRPWKLSEAVEQTGGNWADFGPPHTALADSRACRHVWQWLDNQTTK</sequence>
<gene>
    <name evidence="2" type="ORF">EQG79_30005</name>
</gene>
<accession>A0A4Q2UG13</accession>
<dbReference type="SUPFAM" id="SSF53098">
    <property type="entry name" value="Ribonuclease H-like"/>
    <property type="match status" value="1"/>
</dbReference>
<dbReference type="Pfam" id="PF00929">
    <property type="entry name" value="RNase_T"/>
    <property type="match status" value="1"/>
</dbReference>